<organism evidence="2">
    <name type="scientific">Kitasatospora camelliae</name>
    <dbReference type="NCBI Taxonomy" id="3156397"/>
    <lineage>
        <taxon>Bacteria</taxon>
        <taxon>Bacillati</taxon>
        <taxon>Actinomycetota</taxon>
        <taxon>Actinomycetes</taxon>
        <taxon>Kitasatosporales</taxon>
        <taxon>Streptomycetaceae</taxon>
        <taxon>Kitasatospora</taxon>
    </lineage>
</organism>
<dbReference type="AlphaFoldDB" id="A0AAU8JT64"/>
<dbReference type="PANTHER" id="PTHR35040">
    <property type="match status" value="1"/>
</dbReference>
<dbReference type="RefSeq" id="WP_354639419.1">
    <property type="nucleotide sequence ID" value="NZ_CP159872.1"/>
</dbReference>
<name>A0AAU8JT64_9ACTN</name>
<gene>
    <name evidence="2" type="ORF">ABWK59_09035</name>
</gene>
<feature type="signal peptide" evidence="1">
    <location>
        <begin position="1"/>
        <end position="31"/>
    </location>
</feature>
<reference evidence="2" key="1">
    <citation type="submission" date="2024-06" db="EMBL/GenBank/DDBJ databases">
        <title>The genome sequences of Kitasatospora sp. strain HUAS MG31.</title>
        <authorList>
            <person name="Mo P."/>
        </authorList>
    </citation>
    <scope>NUCLEOTIDE SEQUENCE</scope>
    <source>
        <strain evidence="2">HUAS MG31</strain>
    </source>
</reference>
<evidence type="ECO:0000313" key="2">
    <source>
        <dbReference type="EMBL" id="XCM79059.1"/>
    </source>
</evidence>
<feature type="chain" id="PRO_5043549288" evidence="1">
    <location>
        <begin position="32"/>
        <end position="300"/>
    </location>
</feature>
<dbReference type="KEGG" id="kcm:ABWK59_09035"/>
<protein>
    <submittedName>
        <fullName evidence="2">Spherulation-specific family 4 protein</fullName>
    </submittedName>
</protein>
<dbReference type="Pfam" id="PF12138">
    <property type="entry name" value="Spherulin4"/>
    <property type="match status" value="1"/>
</dbReference>
<dbReference type="EMBL" id="CP159872">
    <property type="protein sequence ID" value="XCM79059.1"/>
    <property type="molecule type" value="Genomic_DNA"/>
</dbReference>
<accession>A0AAU8JT64</accession>
<dbReference type="PANTHER" id="PTHR35040:SF9">
    <property type="entry name" value="4-LIKE CELL SURFACE PROTEIN, PUTATIVE (AFU_ORTHOLOGUE AFUA_4G14080)-RELATED"/>
    <property type="match status" value="1"/>
</dbReference>
<sequence length="300" mass="31612">MRKGMKALLAVTASAVLLAGAGVGAVGTASAAESTRGLEIGVPAYVWPGEPMVAELETAQPAASIVILNPGNGDTPFDAPWQAQADRLRARTTAAGSHTKVLGYVHTERATRSMDAVKASVDNYLKTADGRLHVDGIFFDTVSRDCGTNNADRDYYAALRQYVQQRVAALDPSAEELVVDNPGTAIADCFLEPGHRTADTFVTFEGTYAQYTGGGWLGGNVFNYTAGYYSGASFDPSGTAFWHLVHGVPGAAEMRTSLDTAFTRGAGYAYATDDLLEPNPWNAAPTWGYSAETSHAASIG</sequence>
<dbReference type="InterPro" id="IPR021986">
    <property type="entry name" value="Spherulin4"/>
</dbReference>
<evidence type="ECO:0000256" key="1">
    <source>
        <dbReference type="SAM" id="SignalP"/>
    </source>
</evidence>
<keyword evidence="1" id="KW-0732">Signal</keyword>
<proteinExistence type="predicted"/>